<feature type="domain" description="YspA cpYpsA-related SLOG" evidence="1">
    <location>
        <begin position="1"/>
        <end position="72"/>
    </location>
</feature>
<dbReference type="InterPro" id="IPR019627">
    <property type="entry name" value="YAcAr"/>
</dbReference>
<name>X0SHI3_9ZZZZ</name>
<evidence type="ECO:0000259" key="1">
    <source>
        <dbReference type="Pfam" id="PF10686"/>
    </source>
</evidence>
<protein>
    <recommendedName>
        <fullName evidence="1">YspA cpYpsA-related SLOG domain-containing protein</fullName>
    </recommendedName>
</protein>
<accession>X0SHI3</accession>
<dbReference type="AlphaFoldDB" id="X0SHI3"/>
<proteinExistence type="predicted"/>
<reference evidence="2" key="1">
    <citation type="journal article" date="2014" name="Front. Microbiol.">
        <title>High frequency of phylogenetically diverse reductive dehalogenase-homologous genes in deep subseafloor sedimentary metagenomes.</title>
        <authorList>
            <person name="Kawai M."/>
            <person name="Futagami T."/>
            <person name="Toyoda A."/>
            <person name="Takaki Y."/>
            <person name="Nishi S."/>
            <person name="Hori S."/>
            <person name="Arai W."/>
            <person name="Tsubouchi T."/>
            <person name="Morono Y."/>
            <person name="Uchiyama I."/>
            <person name="Ito T."/>
            <person name="Fujiyama A."/>
            <person name="Inagaki F."/>
            <person name="Takami H."/>
        </authorList>
    </citation>
    <scope>NUCLEOTIDE SEQUENCE</scope>
    <source>
        <strain evidence="2">Expedition CK06-06</strain>
    </source>
</reference>
<dbReference type="EMBL" id="BARS01009488">
    <property type="protein sequence ID" value="GAF75377.1"/>
    <property type="molecule type" value="Genomic_DNA"/>
</dbReference>
<evidence type="ECO:0000313" key="2">
    <source>
        <dbReference type="EMBL" id="GAF75377.1"/>
    </source>
</evidence>
<dbReference type="Pfam" id="PF10686">
    <property type="entry name" value="YAcAr"/>
    <property type="match status" value="1"/>
</dbReference>
<organism evidence="2">
    <name type="scientific">marine sediment metagenome</name>
    <dbReference type="NCBI Taxonomy" id="412755"/>
    <lineage>
        <taxon>unclassified sequences</taxon>
        <taxon>metagenomes</taxon>
        <taxon>ecological metagenomes</taxon>
    </lineage>
</organism>
<sequence length="126" mass="14216">MKILVTGTREDLEEFEAMKVVKQLSGHLKEFPGCPEAITIIHGACPTGVDELAGKWAKYSGTDEITFPANWKGRRESAGPYRNRRMMDIMEPDLVLAFPSPRSKGTRNCIREAKKRLIPIEITELE</sequence>
<gene>
    <name evidence="2" type="ORF">S01H1_17835</name>
</gene>
<comment type="caution">
    <text evidence="2">The sequence shown here is derived from an EMBL/GenBank/DDBJ whole genome shotgun (WGS) entry which is preliminary data.</text>
</comment>